<protein>
    <submittedName>
        <fullName evidence="1">Uncharacterized protein</fullName>
    </submittedName>
</protein>
<comment type="caution">
    <text evidence="1">The sequence shown here is derived from an EMBL/GenBank/DDBJ whole genome shotgun (WGS) entry which is preliminary data.</text>
</comment>
<dbReference type="Proteomes" id="UP000319716">
    <property type="component" value="Unassembled WGS sequence"/>
</dbReference>
<accession>A0A4Y1ZA82</accession>
<dbReference type="EMBL" id="BEXB01000009">
    <property type="protein sequence ID" value="GAY75949.1"/>
    <property type="molecule type" value="Genomic_DNA"/>
</dbReference>
<sequence>MLHDKKRRPIITHLSMSDEHPLYQFHSSYSLYISFRRN</sequence>
<name>A0A4Y1ZA82_9BACL</name>
<reference evidence="1 2" key="1">
    <citation type="submission" date="2017-11" db="EMBL/GenBank/DDBJ databases">
        <title>Draft Genome Sequence of Sporolactobacillus inulinus NBRC 111894 Isolated from Koso, a Japanese Sugar-Vegetable Fermented Beverage.</title>
        <authorList>
            <person name="Chiou T.Y."/>
            <person name="Oshima K."/>
            <person name="Suda W."/>
            <person name="Hattori M."/>
            <person name="Takahashi T."/>
        </authorList>
    </citation>
    <scope>NUCLEOTIDE SEQUENCE [LARGE SCALE GENOMIC DNA]</scope>
    <source>
        <strain evidence="1 2">NBRC111894</strain>
    </source>
</reference>
<evidence type="ECO:0000313" key="2">
    <source>
        <dbReference type="Proteomes" id="UP000319716"/>
    </source>
</evidence>
<organism evidence="1 2">
    <name type="scientific">Sporolactobacillus inulinus</name>
    <dbReference type="NCBI Taxonomy" id="2078"/>
    <lineage>
        <taxon>Bacteria</taxon>
        <taxon>Bacillati</taxon>
        <taxon>Bacillota</taxon>
        <taxon>Bacilli</taxon>
        <taxon>Bacillales</taxon>
        <taxon>Sporolactobacillaceae</taxon>
        <taxon>Sporolactobacillus</taxon>
    </lineage>
</organism>
<gene>
    <name evidence="1" type="ORF">NBRC111894_1503</name>
</gene>
<dbReference type="AlphaFoldDB" id="A0A4Y1ZA82"/>
<evidence type="ECO:0000313" key="1">
    <source>
        <dbReference type="EMBL" id="GAY75949.1"/>
    </source>
</evidence>
<proteinExistence type="predicted"/>